<dbReference type="GO" id="GO:0051537">
    <property type="term" value="F:2 iron, 2 sulfur cluster binding"/>
    <property type="evidence" value="ECO:0007669"/>
    <property type="project" value="InterPro"/>
</dbReference>
<dbReference type="Pfam" id="PF11575">
    <property type="entry name" value="FhuF_C"/>
    <property type="match status" value="1"/>
</dbReference>
<dbReference type="InterPro" id="IPR022770">
    <property type="entry name" value="IucA/IucC-like_C"/>
</dbReference>
<dbReference type="RefSeq" id="WP_052901581.1">
    <property type="nucleotide sequence ID" value="NZ_JRXE01000028.1"/>
</dbReference>
<gene>
    <name evidence="3" type="ORF">NG42_17750</name>
    <name evidence="4" type="ORF">NG43_18460</name>
</gene>
<evidence type="ECO:0000313" key="4">
    <source>
        <dbReference type="EMBL" id="KOC89651.1"/>
    </source>
</evidence>
<evidence type="ECO:0000313" key="6">
    <source>
        <dbReference type="Proteomes" id="UP000037088"/>
    </source>
</evidence>
<feature type="domain" description="Ferric siderophore reductase C-terminal" evidence="2">
    <location>
        <begin position="241"/>
        <end position="261"/>
    </location>
</feature>
<dbReference type="EMBL" id="JRXE01000028">
    <property type="protein sequence ID" value="KOC88068.1"/>
    <property type="molecule type" value="Genomic_DNA"/>
</dbReference>
<dbReference type="OrthoDB" id="5918327at2"/>
<dbReference type="Pfam" id="PF06276">
    <property type="entry name" value="FhuF"/>
    <property type="match status" value="1"/>
</dbReference>
<dbReference type="STRING" id="1560201.NG42_17750"/>
<organism evidence="4 5">
    <name type="scientific">Winslowiella iniecta</name>
    <dbReference type="NCBI Taxonomy" id="1560201"/>
    <lineage>
        <taxon>Bacteria</taxon>
        <taxon>Pseudomonadati</taxon>
        <taxon>Pseudomonadota</taxon>
        <taxon>Gammaproteobacteria</taxon>
        <taxon>Enterobacterales</taxon>
        <taxon>Erwiniaceae</taxon>
        <taxon>Winslowiella</taxon>
    </lineage>
</organism>
<keyword evidence="6" id="KW-1185">Reference proteome</keyword>
<accession>A0A0L7T335</accession>
<evidence type="ECO:0000313" key="3">
    <source>
        <dbReference type="EMBL" id="KOC88068.1"/>
    </source>
</evidence>
<sequence length="264" mass="30715">MAIITRQAYEYGSSPLIFLQSDRSLGAALHALFSEHRAYFLDSVKLGEEAPAACMPLANWSQPETFLPLTHLYSDHLYRDHPHTPREAKPLQSLWAQWYFGLIVPPMMMALLLEPRALDCSPEHFHIEFHETGRPACYWLDVREDEDARYLSARQRIDRMIQRHLLPVVQGIEQHGDINAKLIWNNTGYLMHWFLSELKPFLDEDTLVSLEHALFFSRELLNGTDNPLYRTMIPRDGAMQRRSCCQRYRIPDVQRCGDCTLKCA</sequence>
<feature type="domain" description="Aerobactin siderophore biosynthesis IucA/IucC-like C-terminal" evidence="1">
    <location>
        <begin position="93"/>
        <end position="237"/>
    </location>
</feature>
<evidence type="ECO:0000313" key="5">
    <source>
        <dbReference type="Proteomes" id="UP000036851"/>
    </source>
</evidence>
<reference evidence="5 6" key="1">
    <citation type="journal article" date="2015" name="Int. J. Syst. Evol. Microbiol.">
        <title>Erwinia iniecta sp. nov., isolated from Russian wheat aphids (Diuraphis noxia).</title>
        <authorList>
            <person name="Campillo T."/>
            <person name="Luna E."/>
            <person name="Portier P."/>
            <person name="Fischer-Le Saux M."/>
            <person name="Lapitan N."/>
            <person name="Tisserat N.A."/>
            <person name="Leach J.E."/>
        </authorList>
    </citation>
    <scope>NUCLEOTIDE SEQUENCE [LARGE SCALE GENOMIC DNA]</scope>
    <source>
        <strain evidence="3 6">B120</strain>
        <strain evidence="4 5">B149</strain>
    </source>
</reference>
<name>A0A0L7T335_9GAMM</name>
<evidence type="ECO:0000259" key="2">
    <source>
        <dbReference type="Pfam" id="PF11575"/>
    </source>
</evidence>
<dbReference type="AlphaFoldDB" id="A0A0L7T335"/>
<comment type="caution">
    <text evidence="4">The sequence shown here is derived from an EMBL/GenBank/DDBJ whole genome shotgun (WGS) entry which is preliminary data.</text>
</comment>
<dbReference type="Proteomes" id="UP000037088">
    <property type="component" value="Unassembled WGS sequence"/>
</dbReference>
<dbReference type="EMBL" id="JRXF01000035">
    <property type="protein sequence ID" value="KOC89651.1"/>
    <property type="molecule type" value="Genomic_DNA"/>
</dbReference>
<proteinExistence type="predicted"/>
<dbReference type="Proteomes" id="UP000036851">
    <property type="component" value="Unassembled WGS sequence"/>
</dbReference>
<dbReference type="NCBIfam" id="TIGR03951">
    <property type="entry name" value="Fe_III_red_FhuF"/>
    <property type="match status" value="1"/>
</dbReference>
<dbReference type="InterPro" id="IPR008090">
    <property type="entry name" value="Fe_iron_reduct"/>
</dbReference>
<evidence type="ECO:0000259" key="1">
    <source>
        <dbReference type="Pfam" id="PF06276"/>
    </source>
</evidence>
<protein>
    <submittedName>
        <fullName evidence="4">Iron reductase</fullName>
    </submittedName>
</protein>
<dbReference type="PRINTS" id="PR01714">
    <property type="entry name" value="2FE2SRDCTASE"/>
</dbReference>
<dbReference type="InterPro" id="IPR024726">
    <property type="entry name" value="FhuF_C"/>
</dbReference>
<dbReference type="GO" id="GO:0003824">
    <property type="term" value="F:catalytic activity"/>
    <property type="evidence" value="ECO:0007669"/>
    <property type="project" value="UniProtKB-ARBA"/>
</dbReference>
<dbReference type="NCBIfam" id="NF007932">
    <property type="entry name" value="PRK10647.1"/>
    <property type="match status" value="1"/>
</dbReference>
<dbReference type="PATRIC" id="fig|1560201.3.peg.3757"/>